<keyword evidence="5" id="KW-0159">Chromosome partition</keyword>
<evidence type="ECO:0000256" key="6">
    <source>
        <dbReference type="ARBA" id="ARBA00023242"/>
    </source>
</evidence>
<dbReference type="EMBL" id="QZWG01000016">
    <property type="protein sequence ID" value="RZB59807.1"/>
    <property type="molecule type" value="Genomic_DNA"/>
</dbReference>
<dbReference type="GO" id="GO:1990414">
    <property type="term" value="P:replication-born double-strand break repair via sister chromatid exchange"/>
    <property type="evidence" value="ECO:0007669"/>
    <property type="project" value="TreeGrafter"/>
</dbReference>
<evidence type="ECO:0000256" key="1">
    <source>
        <dbReference type="ARBA" id="ARBA00004123"/>
    </source>
</evidence>
<keyword evidence="6" id="KW-0539">Nucleus</keyword>
<feature type="domain" description="Rad21/Rec8-like protein N-terminal" evidence="10">
    <location>
        <begin position="17"/>
        <end position="87"/>
    </location>
</feature>
<dbReference type="Pfam" id="PF04825">
    <property type="entry name" value="Rad21_Rec8_N"/>
    <property type="match status" value="1"/>
</dbReference>
<keyword evidence="4" id="KW-0498">Mitosis</keyword>
<evidence type="ECO:0000256" key="8">
    <source>
        <dbReference type="SAM" id="MobiDB-lite"/>
    </source>
</evidence>
<reference evidence="11" key="1">
    <citation type="submission" date="2014-07" db="EMBL/GenBank/DDBJ databases">
        <title>Identification of a novel salt tolerance gene in wild soybean by whole-genome sequencing.</title>
        <authorList>
            <person name="Lam H.-M."/>
            <person name="Qi X."/>
            <person name="Li M.-W."/>
            <person name="Liu X."/>
            <person name="Xie M."/>
            <person name="Ni M."/>
            <person name="Xu X."/>
        </authorList>
    </citation>
    <scope>NUCLEOTIDE SEQUENCE [LARGE SCALE GENOMIC DNA]</scope>
    <source>
        <tissue evidence="11">Root</tissue>
    </source>
</reference>
<keyword evidence="3" id="KW-0132">Cell division</keyword>
<feature type="region of interest" description="Disordered" evidence="8">
    <location>
        <begin position="212"/>
        <end position="267"/>
    </location>
</feature>
<dbReference type="GO" id="GO:0051301">
    <property type="term" value="P:cell division"/>
    <property type="evidence" value="ECO:0007669"/>
    <property type="project" value="UniProtKB-KW"/>
</dbReference>
<evidence type="ECO:0000256" key="5">
    <source>
        <dbReference type="ARBA" id="ARBA00022829"/>
    </source>
</evidence>
<dbReference type="GO" id="GO:0008278">
    <property type="term" value="C:cohesin complex"/>
    <property type="evidence" value="ECO:0007669"/>
    <property type="project" value="InterPro"/>
</dbReference>
<dbReference type="Gramene" id="XM_028351085.1">
    <property type="protein sequence ID" value="XP_028206886.1"/>
    <property type="gene ID" value="LOC114390365"/>
</dbReference>
<sequence>MSKAKLTRFTSDPVRIAAFCFKNLKKTQVLDADISSAVDKILQEMDGVSYRVLGYLLLGTIRIFSRKVEYVLEDCNEVLLKISKFVIHKEGLIPVETLRMPITIPERFELDAFELDGLEDAGRGHTAPPEEITLGDKEIVCSTEGFGLFSHEKFEEFDVGENTSSFDQDIVGNALLSKLLNMMDDEVSPQNSPTDLLPESWDKFQSSISGFQENVSDEDDERLSVIPPKSKNVDATPQSKFQGYSAGRPQRDSATKESLHVSTPAARDHPPFLRKRRIILDRMILLPSKVVRKNIESAKDLLRFPFPRESRRTLLNARCVKKHRESPTSSLPDRFYEPLLPCSSSELQLQFSKRKMKLPNSLKIVETPGNPDVPESPTAGPLLSPSQSSFSLEIEETPRMLDVPQSQDSSIQMNEVPNLIDEEINSCATNESESLAGWSGRTGKVASCLHQSFLHARKEREDTINFSQVFGGQARKESALLFYEVLVLKTSGYVDVKQQEAYGDIAICRLPKLDQIFLCDGGLLE</sequence>
<dbReference type="Gene3D" id="1.10.10.580">
    <property type="entry name" value="Structural maintenance of chromosome 1. Chain E"/>
    <property type="match status" value="1"/>
</dbReference>
<evidence type="ECO:0000313" key="11">
    <source>
        <dbReference type="EMBL" id="KHN10826.1"/>
    </source>
</evidence>
<dbReference type="InterPro" id="IPR023093">
    <property type="entry name" value="ScpA-like_C"/>
</dbReference>
<keyword evidence="4" id="KW-0131">Cell cycle</keyword>
<dbReference type="Proteomes" id="UP000053555">
    <property type="component" value="Unassembled WGS sequence"/>
</dbReference>
<organism evidence="11">
    <name type="scientific">Glycine soja</name>
    <name type="common">Wild soybean</name>
    <dbReference type="NCBI Taxonomy" id="3848"/>
    <lineage>
        <taxon>Eukaryota</taxon>
        <taxon>Viridiplantae</taxon>
        <taxon>Streptophyta</taxon>
        <taxon>Embryophyta</taxon>
        <taxon>Tracheophyta</taxon>
        <taxon>Spermatophyta</taxon>
        <taxon>Magnoliopsida</taxon>
        <taxon>eudicotyledons</taxon>
        <taxon>Gunneridae</taxon>
        <taxon>Pentapetalae</taxon>
        <taxon>rosids</taxon>
        <taxon>fabids</taxon>
        <taxon>Fabales</taxon>
        <taxon>Fabaceae</taxon>
        <taxon>Papilionoideae</taxon>
        <taxon>50 kb inversion clade</taxon>
        <taxon>NPAAA clade</taxon>
        <taxon>indigoferoid/millettioid clade</taxon>
        <taxon>Phaseoleae</taxon>
        <taxon>Glycine</taxon>
        <taxon>Glycine subgen. Soja</taxon>
    </lineage>
</organism>
<dbReference type="GO" id="GO:0005634">
    <property type="term" value="C:nucleus"/>
    <property type="evidence" value="ECO:0007669"/>
    <property type="project" value="UniProtKB-SubCell"/>
</dbReference>
<dbReference type="EMBL" id="KN664134">
    <property type="protein sequence ID" value="KHN10826.1"/>
    <property type="molecule type" value="Genomic_DNA"/>
</dbReference>
<dbReference type="InterPro" id="IPR039781">
    <property type="entry name" value="Rad21/Rec8-like"/>
</dbReference>
<evidence type="ECO:0000256" key="7">
    <source>
        <dbReference type="ARBA" id="ARBA00064543"/>
    </source>
</evidence>
<dbReference type="InterPro" id="IPR036390">
    <property type="entry name" value="WH_DNA-bd_sf"/>
</dbReference>
<evidence type="ECO:0000256" key="2">
    <source>
        <dbReference type="ARBA" id="ARBA00009870"/>
    </source>
</evidence>
<comment type="similarity">
    <text evidence="2">Belongs to the rad21 family.</text>
</comment>
<feature type="compositionally biased region" description="Polar residues" evidence="8">
    <location>
        <begin position="233"/>
        <end position="242"/>
    </location>
</feature>
<evidence type="ECO:0000313" key="12">
    <source>
        <dbReference type="EMBL" id="RZB59807.1"/>
    </source>
</evidence>
<evidence type="ECO:0000259" key="9">
    <source>
        <dbReference type="Pfam" id="PF04824"/>
    </source>
</evidence>
<keyword evidence="13" id="KW-1185">Reference proteome</keyword>
<reference evidence="12 13" key="2">
    <citation type="submission" date="2018-09" db="EMBL/GenBank/DDBJ databases">
        <title>A high-quality reference genome of wild soybean provides a powerful tool to mine soybean genomes.</title>
        <authorList>
            <person name="Xie M."/>
            <person name="Chung C.Y.L."/>
            <person name="Li M.-W."/>
            <person name="Wong F.-L."/>
            <person name="Chan T.-F."/>
            <person name="Lam H.-M."/>
        </authorList>
    </citation>
    <scope>NUCLEOTIDE SEQUENCE [LARGE SCALE GENOMIC DNA]</scope>
    <source>
        <strain evidence="13">cv. W05</strain>
        <tissue evidence="12">Hypocotyl of etiolated seedlings</tissue>
    </source>
</reference>
<dbReference type="AlphaFoldDB" id="A0A0B2PN52"/>
<dbReference type="InterPro" id="IPR006910">
    <property type="entry name" value="Rad21_Rec8_N"/>
</dbReference>
<evidence type="ECO:0000256" key="3">
    <source>
        <dbReference type="ARBA" id="ARBA00022618"/>
    </source>
</evidence>
<dbReference type="PANTHER" id="PTHR12585">
    <property type="entry name" value="SCC1 / RAD21 FAMILY MEMBER"/>
    <property type="match status" value="1"/>
</dbReference>
<feature type="compositionally biased region" description="Basic and acidic residues" evidence="8">
    <location>
        <begin position="249"/>
        <end position="259"/>
    </location>
</feature>
<evidence type="ECO:0000256" key="4">
    <source>
        <dbReference type="ARBA" id="ARBA00022776"/>
    </source>
</evidence>
<accession>A0A0B2PN52</accession>
<dbReference type="Proteomes" id="UP000289340">
    <property type="component" value="Chromosome 16"/>
</dbReference>
<feature type="domain" description="Rad21/Rec8-like protein C-terminal eukaryotic" evidence="9">
    <location>
        <begin position="464"/>
        <end position="512"/>
    </location>
</feature>
<evidence type="ECO:0000259" key="10">
    <source>
        <dbReference type="Pfam" id="PF04825"/>
    </source>
</evidence>
<comment type="subunit">
    <text evidence="7">Component of the cohesin complex.</text>
</comment>
<dbReference type="GO" id="GO:0007062">
    <property type="term" value="P:sister chromatid cohesion"/>
    <property type="evidence" value="ECO:0007669"/>
    <property type="project" value="InterPro"/>
</dbReference>
<dbReference type="PANTHER" id="PTHR12585:SF73">
    <property type="entry name" value="SISTER CHROMATID COHESION 1 PROTEIN 2"/>
    <property type="match status" value="1"/>
</dbReference>
<evidence type="ECO:0000313" key="13">
    <source>
        <dbReference type="Proteomes" id="UP000289340"/>
    </source>
</evidence>
<dbReference type="SUPFAM" id="SSF46785">
    <property type="entry name" value="Winged helix' DNA-binding domain"/>
    <property type="match status" value="1"/>
</dbReference>
<name>A0A0B2PN52_GLYSO</name>
<dbReference type="GO" id="GO:0007059">
    <property type="term" value="P:chromosome segregation"/>
    <property type="evidence" value="ECO:0007669"/>
    <property type="project" value="UniProtKB-KW"/>
</dbReference>
<proteinExistence type="inferred from homology"/>
<gene>
    <name evidence="12" type="ORF">D0Y65_042837</name>
    <name evidence="11" type="ORF">glysoja_027439</name>
</gene>
<comment type="subcellular location">
    <subcellularLocation>
        <location evidence="1">Nucleus</location>
    </subcellularLocation>
</comment>
<protein>
    <submittedName>
        <fullName evidence="11 12">Sister chromatid cohesion 1 protein 2</fullName>
    </submittedName>
</protein>
<dbReference type="FunFam" id="1.10.10.580:FF:000002">
    <property type="entry name" value="Sister chromatid cohesion 1 protein 4"/>
    <property type="match status" value="1"/>
</dbReference>
<dbReference type="Pfam" id="PF04824">
    <property type="entry name" value="Rad21_Rec8"/>
    <property type="match status" value="1"/>
</dbReference>
<dbReference type="InterPro" id="IPR006909">
    <property type="entry name" value="Rad21/Rec8_C_eu"/>
</dbReference>
<dbReference type="GO" id="GO:0003682">
    <property type="term" value="F:chromatin binding"/>
    <property type="evidence" value="ECO:0007669"/>
    <property type="project" value="TreeGrafter"/>
</dbReference>